<dbReference type="EMBL" id="JXRA01000111">
    <property type="protein sequence ID" value="KIO75195.1"/>
    <property type="molecule type" value="Genomic_DNA"/>
</dbReference>
<dbReference type="AlphaFoldDB" id="A0A0D0GGB0"/>
<dbReference type="RefSeq" id="WP_041885626.1">
    <property type="nucleotide sequence ID" value="NZ_CP157278.1"/>
</dbReference>
<accession>A0A0D0GGB0</accession>
<name>A0A0D0GGB0_9SPHI</name>
<keyword evidence="2" id="KW-1185">Reference proteome</keyword>
<evidence type="ECO:0000313" key="2">
    <source>
        <dbReference type="Proteomes" id="UP000032049"/>
    </source>
</evidence>
<sequence>MEELQNPQAETQDMIDRKAAWIERMFDRLFSAVQKNPFATMLILSVVLNFWQYNVVNEMNRLRIADITLLNEKINRAVEKGGQLDLSGQLTPYNKELRDSNNKKSDTSLFHLNGAVESVRKYWNFK</sequence>
<protein>
    <submittedName>
        <fullName evidence="1">Uncharacterized protein</fullName>
    </submittedName>
</protein>
<comment type="caution">
    <text evidence="1">The sequence shown here is derived from an EMBL/GenBank/DDBJ whole genome shotgun (WGS) entry which is preliminary data.</text>
</comment>
<reference evidence="1 2" key="1">
    <citation type="submission" date="2015-01" db="EMBL/GenBank/DDBJ databases">
        <title>Draft genome sequence of Pedobacter sp. NL19 isolated from sludge of an effluent treatment pond in an abandoned uranium mine.</title>
        <authorList>
            <person name="Santos T."/>
            <person name="Caetano T."/>
            <person name="Covas C."/>
            <person name="Cruz A."/>
            <person name="Mendo S."/>
        </authorList>
    </citation>
    <scope>NUCLEOTIDE SEQUENCE [LARGE SCALE GENOMIC DNA]</scope>
    <source>
        <strain evidence="1 2">NL19</strain>
    </source>
</reference>
<organism evidence="1 2">
    <name type="scientific">Pedobacter lusitanus</name>
    <dbReference type="NCBI Taxonomy" id="1503925"/>
    <lineage>
        <taxon>Bacteria</taxon>
        <taxon>Pseudomonadati</taxon>
        <taxon>Bacteroidota</taxon>
        <taxon>Sphingobacteriia</taxon>
        <taxon>Sphingobacteriales</taxon>
        <taxon>Sphingobacteriaceae</taxon>
        <taxon>Pedobacter</taxon>
    </lineage>
</organism>
<evidence type="ECO:0000313" key="1">
    <source>
        <dbReference type="EMBL" id="KIO75195.1"/>
    </source>
</evidence>
<dbReference type="STRING" id="1503925.TH53_21940"/>
<dbReference type="OrthoDB" id="765560at2"/>
<proteinExistence type="predicted"/>
<gene>
    <name evidence="1" type="ORF">TH53_21940</name>
</gene>
<dbReference type="Proteomes" id="UP000032049">
    <property type="component" value="Unassembled WGS sequence"/>
</dbReference>